<evidence type="ECO:0000313" key="1">
    <source>
        <dbReference type="EMBL" id="SEA28527.1"/>
    </source>
</evidence>
<reference evidence="2" key="1">
    <citation type="submission" date="2016-10" db="EMBL/GenBank/DDBJ databases">
        <authorList>
            <person name="Varghese N."/>
            <person name="Submissions S."/>
        </authorList>
    </citation>
    <scope>NUCLEOTIDE SEQUENCE [LARGE SCALE GENOMIC DNA]</scope>
    <source>
        <strain evidence="2">LMG 24000</strain>
    </source>
</reference>
<organism evidence="1 2">
    <name type="scientific">Paraburkholderia sartisoli</name>
    <dbReference type="NCBI Taxonomy" id="83784"/>
    <lineage>
        <taxon>Bacteria</taxon>
        <taxon>Pseudomonadati</taxon>
        <taxon>Pseudomonadota</taxon>
        <taxon>Betaproteobacteria</taxon>
        <taxon>Burkholderiales</taxon>
        <taxon>Burkholderiaceae</taxon>
        <taxon>Paraburkholderia</taxon>
    </lineage>
</organism>
<dbReference type="InterPro" id="IPR015946">
    <property type="entry name" value="KH_dom-like_a/b"/>
</dbReference>
<proteinExistence type="predicted"/>
<dbReference type="InterPro" id="IPR036102">
    <property type="entry name" value="OsmC/Ohrsf"/>
</dbReference>
<dbReference type="SUPFAM" id="SSF82784">
    <property type="entry name" value="OsmC-like"/>
    <property type="match status" value="1"/>
</dbReference>
<dbReference type="InterPro" id="IPR003718">
    <property type="entry name" value="OsmC/Ohr_fam"/>
</dbReference>
<gene>
    <name evidence="1" type="ORF">SAMN05192564_101945</name>
</gene>
<accession>A0A1H3ZXT5</accession>
<dbReference type="Proteomes" id="UP000198638">
    <property type="component" value="Unassembled WGS sequence"/>
</dbReference>
<dbReference type="OrthoDB" id="9789573at2"/>
<dbReference type="PANTHER" id="PTHR39624">
    <property type="entry name" value="PROTEIN INVOLVED IN RIMO-MEDIATED BETA-METHYLTHIOLATION OF RIBOSOMAL PROTEIN S12 YCAO"/>
    <property type="match status" value="1"/>
</dbReference>
<dbReference type="EMBL" id="FNRQ01000001">
    <property type="protein sequence ID" value="SEA28527.1"/>
    <property type="molecule type" value="Genomic_DNA"/>
</dbReference>
<keyword evidence="2" id="KW-1185">Reference proteome</keyword>
<dbReference type="PANTHER" id="PTHR39624:SF2">
    <property type="entry name" value="OSMC-LIKE PROTEIN"/>
    <property type="match status" value="1"/>
</dbReference>
<dbReference type="Pfam" id="PF02566">
    <property type="entry name" value="OsmC"/>
    <property type="match status" value="1"/>
</dbReference>
<dbReference type="STRING" id="83784.SAMN05192564_101945"/>
<dbReference type="Gene3D" id="3.30.300.20">
    <property type="match status" value="1"/>
</dbReference>
<protein>
    <submittedName>
        <fullName evidence="1">Putative redox protein</fullName>
    </submittedName>
</protein>
<name>A0A1H3ZXT5_9BURK</name>
<dbReference type="AlphaFoldDB" id="A0A1H3ZXT5"/>
<dbReference type="RefSeq" id="WP_090529585.1">
    <property type="nucleotide sequence ID" value="NZ_FNRQ01000001.1"/>
</dbReference>
<sequence length="135" mass="14781">MPLATATAELDIDTPDYLVRIEAGNHALLGDEGLREGGQDRAPAPFAFVLSGLVACTAATLRMYMQKKAWPAGRIAVNASLHVDRDGSQYIRRTVSVDAQLEPAQRKRLAEVCERTPVTLFIKRGTRIETTMLGE</sequence>
<evidence type="ECO:0000313" key="2">
    <source>
        <dbReference type="Proteomes" id="UP000198638"/>
    </source>
</evidence>